<dbReference type="InParanoid" id="A0A804IV81"/>
<evidence type="ECO:0000313" key="1">
    <source>
        <dbReference type="EMBL" id="CAG1843729.1"/>
    </source>
</evidence>
<dbReference type="EMBL" id="HG996469">
    <property type="protein sequence ID" value="CAG1843729.1"/>
    <property type="molecule type" value="Genomic_DNA"/>
</dbReference>
<name>A0A804IV81_MUSAM</name>
<proteinExistence type="predicted"/>
<reference evidence="1" key="1">
    <citation type="submission" date="2021-03" db="EMBL/GenBank/DDBJ databases">
        <authorList>
            <consortium name="Genoscope - CEA"/>
            <person name="William W."/>
        </authorList>
    </citation>
    <scope>NUCLEOTIDE SEQUENCE</scope>
    <source>
        <strain evidence="1">Doubled-haploid Pahang</strain>
    </source>
</reference>
<evidence type="ECO:0000313" key="2">
    <source>
        <dbReference type="EnsemblPlants" id="Ma04_p29220.1"/>
    </source>
</evidence>
<accession>A0A804IV81</accession>
<gene>
    <name evidence="1" type="ORF">GSMUA_135240.1</name>
</gene>
<protein>
    <submittedName>
        <fullName evidence="1">(wild Malaysian banana) hypothetical protein</fullName>
    </submittedName>
</protein>
<dbReference type="Proteomes" id="UP000012960">
    <property type="component" value="Unplaced"/>
</dbReference>
<evidence type="ECO:0000313" key="3">
    <source>
        <dbReference type="Proteomes" id="UP000012960"/>
    </source>
</evidence>
<sequence>MNVYNPIKIFRKCEERNPRRRHHVSGRERGLSAHSSCSEHERRWKAEDLVRAYLHQGYRSPLRQHHLLKGRRGHEQKGW</sequence>
<organism evidence="2 3">
    <name type="scientific">Musa acuminata subsp. malaccensis</name>
    <name type="common">Wild banana</name>
    <name type="synonym">Musa malaccensis</name>
    <dbReference type="NCBI Taxonomy" id="214687"/>
    <lineage>
        <taxon>Eukaryota</taxon>
        <taxon>Viridiplantae</taxon>
        <taxon>Streptophyta</taxon>
        <taxon>Embryophyta</taxon>
        <taxon>Tracheophyta</taxon>
        <taxon>Spermatophyta</taxon>
        <taxon>Magnoliopsida</taxon>
        <taxon>Liliopsida</taxon>
        <taxon>Zingiberales</taxon>
        <taxon>Musaceae</taxon>
        <taxon>Musa</taxon>
    </lineage>
</organism>
<dbReference type="Gramene" id="Ma04_t29220.1">
    <property type="protein sequence ID" value="Ma04_p29220.1"/>
    <property type="gene ID" value="Ma04_g29220"/>
</dbReference>
<reference evidence="2" key="2">
    <citation type="submission" date="2021-05" db="UniProtKB">
        <authorList>
            <consortium name="EnsemblPlants"/>
        </authorList>
    </citation>
    <scope>IDENTIFICATION</scope>
    <source>
        <strain evidence="2">subsp. malaccensis</strain>
    </source>
</reference>
<dbReference type="AlphaFoldDB" id="A0A804IV81"/>
<keyword evidence="3" id="KW-1185">Reference proteome</keyword>
<dbReference type="EnsemblPlants" id="Ma04_t29220.1">
    <property type="protein sequence ID" value="Ma04_p29220.1"/>
    <property type="gene ID" value="Ma04_g29220"/>
</dbReference>